<reference evidence="2 3" key="1">
    <citation type="submission" date="2023-02" db="EMBL/GenBank/DDBJ databases">
        <title>LHISI_Scaffold_Assembly.</title>
        <authorList>
            <person name="Stuart O.P."/>
            <person name="Cleave R."/>
            <person name="Magrath M.J.L."/>
            <person name="Mikheyev A.S."/>
        </authorList>
    </citation>
    <scope>NUCLEOTIDE SEQUENCE [LARGE SCALE GENOMIC DNA]</scope>
    <source>
        <strain evidence="2">Daus_M_001</strain>
        <tissue evidence="2">Leg muscle</tissue>
    </source>
</reference>
<feature type="compositionally biased region" description="Basic and acidic residues" evidence="1">
    <location>
        <begin position="111"/>
        <end position="123"/>
    </location>
</feature>
<evidence type="ECO:0000313" key="2">
    <source>
        <dbReference type="EMBL" id="KAJ8867966.1"/>
    </source>
</evidence>
<organism evidence="2 3">
    <name type="scientific">Dryococelus australis</name>
    <dbReference type="NCBI Taxonomy" id="614101"/>
    <lineage>
        <taxon>Eukaryota</taxon>
        <taxon>Metazoa</taxon>
        <taxon>Ecdysozoa</taxon>
        <taxon>Arthropoda</taxon>
        <taxon>Hexapoda</taxon>
        <taxon>Insecta</taxon>
        <taxon>Pterygota</taxon>
        <taxon>Neoptera</taxon>
        <taxon>Polyneoptera</taxon>
        <taxon>Phasmatodea</taxon>
        <taxon>Verophasmatodea</taxon>
        <taxon>Anareolatae</taxon>
        <taxon>Phasmatidae</taxon>
        <taxon>Eurycanthinae</taxon>
        <taxon>Dryococelus</taxon>
    </lineage>
</organism>
<dbReference type="EMBL" id="JARBHB010000015">
    <property type="protein sequence ID" value="KAJ8867966.1"/>
    <property type="molecule type" value="Genomic_DNA"/>
</dbReference>
<feature type="region of interest" description="Disordered" evidence="1">
    <location>
        <begin position="1"/>
        <end position="41"/>
    </location>
</feature>
<name>A0ABQ9G6A4_9NEOP</name>
<comment type="caution">
    <text evidence="2">The sequence shown here is derived from an EMBL/GenBank/DDBJ whole genome shotgun (WGS) entry which is preliminary data.</text>
</comment>
<sequence>MQGVRETGDPRVNRLTSGNVRNDSHMRKSRSDPPGIEPGSAGWNAPYGHDILHLYKRPPLLTNAFCEKRIFSTQRCSWYITNHSAATRQPSANTLQEDLATTTGQQSSTPDMHRKREIPEKTRRPAASSGTIPKRANLGATTPEIAPGPPRWEASCLTTRLPRTPPTWKVLFRIVVMVPEIRPTE</sequence>
<proteinExistence type="predicted"/>
<gene>
    <name evidence="2" type="ORF">PR048_031775</name>
</gene>
<feature type="compositionally biased region" description="Polar residues" evidence="1">
    <location>
        <begin position="99"/>
        <end position="110"/>
    </location>
</feature>
<accession>A0ABQ9G6A4</accession>
<evidence type="ECO:0000313" key="3">
    <source>
        <dbReference type="Proteomes" id="UP001159363"/>
    </source>
</evidence>
<feature type="compositionally biased region" description="Basic and acidic residues" evidence="1">
    <location>
        <begin position="22"/>
        <end position="31"/>
    </location>
</feature>
<feature type="region of interest" description="Disordered" evidence="1">
    <location>
        <begin position="99"/>
        <end position="153"/>
    </location>
</feature>
<feature type="compositionally biased region" description="Basic and acidic residues" evidence="1">
    <location>
        <begin position="1"/>
        <end position="12"/>
    </location>
</feature>
<keyword evidence="3" id="KW-1185">Reference proteome</keyword>
<protein>
    <submittedName>
        <fullName evidence="2">Uncharacterized protein</fullName>
    </submittedName>
</protein>
<dbReference type="Proteomes" id="UP001159363">
    <property type="component" value="Chromosome 14"/>
</dbReference>
<evidence type="ECO:0000256" key="1">
    <source>
        <dbReference type="SAM" id="MobiDB-lite"/>
    </source>
</evidence>